<keyword evidence="1" id="KW-0732">Signal</keyword>
<dbReference type="RefSeq" id="WP_154764814.1">
    <property type="nucleotide sequence ID" value="NZ_WMBT01000005.1"/>
</dbReference>
<dbReference type="Proteomes" id="UP000481417">
    <property type="component" value="Unassembled WGS sequence"/>
</dbReference>
<organism evidence="2 3">
    <name type="scientific">Paracoccus lichenicola</name>
    <dbReference type="NCBI Taxonomy" id="2665644"/>
    <lineage>
        <taxon>Bacteria</taxon>
        <taxon>Pseudomonadati</taxon>
        <taxon>Pseudomonadota</taxon>
        <taxon>Alphaproteobacteria</taxon>
        <taxon>Rhodobacterales</taxon>
        <taxon>Paracoccaceae</taxon>
        <taxon>Paracoccus</taxon>
    </lineage>
</organism>
<proteinExistence type="predicted"/>
<dbReference type="AlphaFoldDB" id="A0A6L6HNQ5"/>
<evidence type="ECO:0000313" key="2">
    <source>
        <dbReference type="EMBL" id="MTE00746.1"/>
    </source>
</evidence>
<feature type="signal peptide" evidence="1">
    <location>
        <begin position="1"/>
        <end position="20"/>
    </location>
</feature>
<keyword evidence="3" id="KW-1185">Reference proteome</keyword>
<gene>
    <name evidence="2" type="ORF">GIY56_10630</name>
</gene>
<accession>A0A6L6HNQ5</accession>
<evidence type="ECO:0000313" key="3">
    <source>
        <dbReference type="Proteomes" id="UP000481417"/>
    </source>
</evidence>
<feature type="chain" id="PRO_5027108098" description="DUF2125 domain-containing protein" evidence="1">
    <location>
        <begin position="21"/>
        <end position="555"/>
    </location>
</feature>
<protein>
    <recommendedName>
        <fullName evidence="4">DUF2125 domain-containing protein</fullName>
    </recommendedName>
</protein>
<reference evidence="2 3" key="1">
    <citation type="submission" date="2019-11" db="EMBL/GenBank/DDBJ databases">
        <authorList>
            <person name="Lang L."/>
        </authorList>
    </citation>
    <scope>NUCLEOTIDE SEQUENCE [LARGE SCALE GENOMIC DNA]</scope>
    <source>
        <strain evidence="2 3">YIM 132242</strain>
    </source>
</reference>
<name>A0A6L6HNQ5_9RHOB</name>
<evidence type="ECO:0000256" key="1">
    <source>
        <dbReference type="SAM" id="SignalP"/>
    </source>
</evidence>
<dbReference type="EMBL" id="WMBT01000005">
    <property type="protein sequence ID" value="MTE00746.1"/>
    <property type="molecule type" value="Genomic_DNA"/>
</dbReference>
<evidence type="ECO:0008006" key="4">
    <source>
        <dbReference type="Google" id="ProtNLM"/>
    </source>
</evidence>
<sequence length="555" mass="57468">MFRTLATSVLALGIAAPALADVTPAQVWENLQKTYADLGYEVTGKTEDAGGTLTVRDAVFSMRNEGGATTITVPQLTFQETGDAKVRMAIGGDVALDSTFSVPAEDEAAEAPADGTGAETAPAAPEMVEMTATGTIKVPGNETVVSGTPGDMLYEFSYPSVAFDLTMPVDPETGATMPVTGTLTGVTGSQRHAAAGEGAETSFDIKASEAAMRIAGDAPAQADGTGGGKVNVQARLTGLSSTGTARTPAERFDLGTQMAQALAAGLDFQGNFGFEAAEANFDFAGKDEEGQDQTGQGKASLGAGNAALQMSRQGLGYKGAVAGTQVEMTVSSLPFPLSYGTERTSFDLLIPVSKADAAQPFRFAYALEGLTFADGIWNLFDPDSQLPRDPASLTVDLSGDAVVAQDLFDPATAQPDAATPPDAPFTPRTLTVNKVALDAVGARADITGALEFGDNPNEPVGKLNGSFEGVNGLLEKLEAMEVVVPEGTDEVETKCETTGSTTVCRSKRVSGEVMMNIRMMLALFAKPAEGNADRLSSEVEFREGGSIFVNGQQVK</sequence>
<comment type="caution">
    <text evidence="2">The sequence shown here is derived from an EMBL/GenBank/DDBJ whole genome shotgun (WGS) entry which is preliminary data.</text>
</comment>